<evidence type="ECO:0000256" key="4">
    <source>
        <dbReference type="RuleBase" id="RU364105"/>
    </source>
</evidence>
<keyword evidence="3 4" id="KW-0687">Ribonucleoprotein</keyword>
<dbReference type="GO" id="GO:0003735">
    <property type="term" value="F:structural constituent of ribosome"/>
    <property type="evidence" value="ECO:0007669"/>
    <property type="project" value="InterPro"/>
</dbReference>
<proteinExistence type="inferred from homology"/>
<dbReference type="GO" id="GO:0022627">
    <property type="term" value="C:cytosolic small ribosomal subunit"/>
    <property type="evidence" value="ECO:0007669"/>
    <property type="project" value="TreeGrafter"/>
</dbReference>
<dbReference type="Proteomes" id="UP001054821">
    <property type="component" value="Chromosome 8"/>
</dbReference>
<name>A0AAD4UTI1_PRUDU</name>
<keyword evidence="6" id="KW-1185">Reference proteome</keyword>
<accession>A0AAD4UTI1</accession>
<keyword evidence="2 4" id="KW-0689">Ribosomal protein</keyword>
<evidence type="ECO:0000313" key="5">
    <source>
        <dbReference type="EMBL" id="KAI5311786.1"/>
    </source>
</evidence>
<evidence type="ECO:0000256" key="1">
    <source>
        <dbReference type="ARBA" id="ARBA00007820"/>
    </source>
</evidence>
<dbReference type="EMBL" id="JAJFAZ020000008">
    <property type="protein sequence ID" value="KAI5311786.1"/>
    <property type="molecule type" value="Genomic_DNA"/>
</dbReference>
<dbReference type="GO" id="GO:0032040">
    <property type="term" value="C:small-subunit processome"/>
    <property type="evidence" value="ECO:0007669"/>
    <property type="project" value="TreeGrafter"/>
</dbReference>
<comment type="similarity">
    <text evidence="1 4">Belongs to the eukaryotic ribosomal protein eS7 family.</text>
</comment>
<dbReference type="PANTHER" id="PTHR11278">
    <property type="entry name" value="40S RIBOSOMAL PROTEIN S7"/>
    <property type="match status" value="1"/>
</dbReference>
<dbReference type="AlphaFoldDB" id="A0AAD4UTI1"/>
<dbReference type="GO" id="GO:0042274">
    <property type="term" value="P:ribosomal small subunit biogenesis"/>
    <property type="evidence" value="ECO:0007669"/>
    <property type="project" value="TreeGrafter"/>
</dbReference>
<dbReference type="GO" id="GO:0006412">
    <property type="term" value="P:translation"/>
    <property type="evidence" value="ECO:0007669"/>
    <property type="project" value="InterPro"/>
</dbReference>
<evidence type="ECO:0000256" key="2">
    <source>
        <dbReference type="ARBA" id="ARBA00022980"/>
    </source>
</evidence>
<dbReference type="GO" id="GO:0006364">
    <property type="term" value="P:rRNA processing"/>
    <property type="evidence" value="ECO:0007669"/>
    <property type="project" value="TreeGrafter"/>
</dbReference>
<gene>
    <name evidence="5" type="ORF">L3X38_040959</name>
</gene>
<sequence length="190" mass="21235">MSCEKGGFPKISIRDKGCSFIVWFTETQIKMVGSGSAGGDLRTPQFNGSNYDFGSVKMETILICLLVSANTTQYLVTDPQRRKEVQLHLSSPETSLAMSEFAPLLVPTNSKQGSYFVSADKDAELEESVGQAIFDLETNFYINLAVQVYVAGNRKAVVIHIPHRLRKAYRKIHVRLVRELEKKFSGKVII</sequence>
<reference evidence="5 6" key="1">
    <citation type="journal article" date="2022" name="G3 (Bethesda)">
        <title>Whole-genome sequence and methylome profiling of the almond [Prunus dulcis (Mill.) D.A. Webb] cultivar 'Nonpareil'.</title>
        <authorList>
            <person name="D'Amico-Willman K.M."/>
            <person name="Ouma W.Z."/>
            <person name="Meulia T."/>
            <person name="Sideli G.M."/>
            <person name="Gradziel T.M."/>
            <person name="Fresnedo-Ramirez J."/>
        </authorList>
    </citation>
    <scope>NUCLEOTIDE SEQUENCE [LARGE SCALE GENOMIC DNA]</scope>
    <source>
        <strain evidence="5">Clone GOH B32 T37-40</strain>
    </source>
</reference>
<protein>
    <recommendedName>
        <fullName evidence="4">40S ribosomal protein S7</fullName>
    </recommendedName>
</protein>
<evidence type="ECO:0000256" key="3">
    <source>
        <dbReference type="ARBA" id="ARBA00023274"/>
    </source>
</evidence>
<dbReference type="PANTHER" id="PTHR11278:SF29">
    <property type="entry name" value="SMALL RIBOSOMAL SUBUNIT PROTEIN ES7Z"/>
    <property type="match status" value="1"/>
</dbReference>
<organism evidence="5 6">
    <name type="scientific">Prunus dulcis</name>
    <name type="common">Almond</name>
    <name type="synonym">Amygdalus dulcis</name>
    <dbReference type="NCBI Taxonomy" id="3755"/>
    <lineage>
        <taxon>Eukaryota</taxon>
        <taxon>Viridiplantae</taxon>
        <taxon>Streptophyta</taxon>
        <taxon>Embryophyta</taxon>
        <taxon>Tracheophyta</taxon>
        <taxon>Spermatophyta</taxon>
        <taxon>Magnoliopsida</taxon>
        <taxon>eudicotyledons</taxon>
        <taxon>Gunneridae</taxon>
        <taxon>Pentapetalae</taxon>
        <taxon>rosids</taxon>
        <taxon>fabids</taxon>
        <taxon>Rosales</taxon>
        <taxon>Rosaceae</taxon>
        <taxon>Amygdaloideae</taxon>
        <taxon>Amygdaleae</taxon>
        <taxon>Prunus</taxon>
    </lineage>
</organism>
<dbReference type="GO" id="GO:0030686">
    <property type="term" value="C:90S preribosome"/>
    <property type="evidence" value="ECO:0007669"/>
    <property type="project" value="TreeGrafter"/>
</dbReference>
<dbReference type="Pfam" id="PF01251">
    <property type="entry name" value="Ribosomal_S7e"/>
    <property type="match status" value="1"/>
</dbReference>
<dbReference type="InterPro" id="IPR000554">
    <property type="entry name" value="Ribosomal_eS7"/>
</dbReference>
<evidence type="ECO:0000313" key="6">
    <source>
        <dbReference type="Proteomes" id="UP001054821"/>
    </source>
</evidence>
<comment type="caution">
    <text evidence="5">The sequence shown here is derived from an EMBL/GenBank/DDBJ whole genome shotgun (WGS) entry which is preliminary data.</text>
</comment>